<proteinExistence type="predicted"/>
<evidence type="ECO:0000256" key="1">
    <source>
        <dbReference type="SAM" id="MobiDB-lite"/>
    </source>
</evidence>
<reference evidence="3 4" key="1">
    <citation type="submission" date="2019-02" db="EMBL/GenBank/DDBJ databases">
        <title>Deep-cultivation of Planctomycetes and their phenomic and genomic characterization uncovers novel biology.</title>
        <authorList>
            <person name="Wiegand S."/>
            <person name="Jogler M."/>
            <person name="Boedeker C."/>
            <person name="Pinto D."/>
            <person name="Vollmers J."/>
            <person name="Rivas-Marin E."/>
            <person name="Kohn T."/>
            <person name="Peeters S.H."/>
            <person name="Heuer A."/>
            <person name="Rast P."/>
            <person name="Oberbeckmann S."/>
            <person name="Bunk B."/>
            <person name="Jeske O."/>
            <person name="Meyerdierks A."/>
            <person name="Storesund J.E."/>
            <person name="Kallscheuer N."/>
            <person name="Luecker S."/>
            <person name="Lage O.M."/>
            <person name="Pohl T."/>
            <person name="Merkel B.J."/>
            <person name="Hornburger P."/>
            <person name="Mueller R.-W."/>
            <person name="Bruemmer F."/>
            <person name="Labrenz M."/>
            <person name="Spormann A.M."/>
            <person name="Op Den Camp H."/>
            <person name="Overmann J."/>
            <person name="Amann R."/>
            <person name="Jetten M.S.M."/>
            <person name="Mascher T."/>
            <person name="Medema M.H."/>
            <person name="Devos D.P."/>
            <person name="Kaster A.-K."/>
            <person name="Ovreas L."/>
            <person name="Rohde M."/>
            <person name="Galperin M.Y."/>
            <person name="Jogler C."/>
        </authorList>
    </citation>
    <scope>NUCLEOTIDE SEQUENCE [LARGE SCALE GENOMIC DNA]</scope>
    <source>
        <strain evidence="3 4">Pla108</strain>
    </source>
</reference>
<dbReference type="PROSITE" id="PS51257">
    <property type="entry name" value="PROKAR_LIPOPROTEIN"/>
    <property type="match status" value="1"/>
</dbReference>
<comment type="caution">
    <text evidence="3">The sequence shown here is derived from an EMBL/GenBank/DDBJ whole genome shotgun (WGS) entry which is preliminary data.</text>
</comment>
<evidence type="ECO:0000256" key="2">
    <source>
        <dbReference type="SAM" id="SignalP"/>
    </source>
</evidence>
<gene>
    <name evidence="3" type="ORF">Pla108_11580</name>
</gene>
<feature type="region of interest" description="Disordered" evidence="1">
    <location>
        <begin position="220"/>
        <end position="271"/>
    </location>
</feature>
<keyword evidence="2" id="KW-0732">Signal</keyword>
<feature type="chain" id="PRO_5022696999" evidence="2">
    <location>
        <begin position="30"/>
        <end position="382"/>
    </location>
</feature>
<protein>
    <submittedName>
        <fullName evidence="3">Uncharacterized protein</fullName>
    </submittedName>
</protein>
<name>A0A5C6AMI9_9BACT</name>
<accession>A0A5C6AMI9</accession>
<feature type="compositionally biased region" description="Pro residues" evidence="1">
    <location>
        <begin position="226"/>
        <end position="245"/>
    </location>
</feature>
<keyword evidence="4" id="KW-1185">Reference proteome</keyword>
<feature type="signal peptide" evidence="2">
    <location>
        <begin position="1"/>
        <end position="29"/>
    </location>
</feature>
<sequence precursor="true">MALPRPFSRKRAVLPVCHSVTLALLVALASGCRPEDEVRTYRIAKPDNSEAAPAVTAPAVAAPPQGEPTDRMLGAIVPGPSRAWFFKAVGPVGAIDEAADAITEFLASIRFDGDEPTWETPDGWTESRAAGMRLATLQVPAGDGAAPIELSVIGLPLVAEWDAQVLDNVNRWRKQLKQPPLDAAALAAETRPLADVAEEAVLVDLLGWFDGGTMAPFAGGAAAPKPSTPPSTPPSVPPVAPPAAPFPIGSSELKSQTPDGWTAGPPSTMRKASLKTPGGAEVTAFAFPAAGAMGDRLANVNRWRGEVKLDPTTDEGLAEAAEAMPLLGAEGSYFELVGPDETTHAAMVERDGQVWFFKLRGPRDEVAAQRDAFRAWLGSLSL</sequence>
<evidence type="ECO:0000313" key="4">
    <source>
        <dbReference type="Proteomes" id="UP000317421"/>
    </source>
</evidence>
<dbReference type="AlphaFoldDB" id="A0A5C6AMI9"/>
<organism evidence="3 4">
    <name type="scientific">Botrimarina colliarenosi</name>
    <dbReference type="NCBI Taxonomy" id="2528001"/>
    <lineage>
        <taxon>Bacteria</taxon>
        <taxon>Pseudomonadati</taxon>
        <taxon>Planctomycetota</taxon>
        <taxon>Planctomycetia</taxon>
        <taxon>Pirellulales</taxon>
        <taxon>Lacipirellulaceae</taxon>
        <taxon>Botrimarina</taxon>
    </lineage>
</organism>
<evidence type="ECO:0000313" key="3">
    <source>
        <dbReference type="EMBL" id="TWU00212.1"/>
    </source>
</evidence>
<dbReference type="Proteomes" id="UP000317421">
    <property type="component" value="Unassembled WGS sequence"/>
</dbReference>
<dbReference type="EMBL" id="SJPR01000001">
    <property type="protein sequence ID" value="TWU00212.1"/>
    <property type="molecule type" value="Genomic_DNA"/>
</dbReference>